<name>A0A9E8V8E1_9VIRU</name>
<proteinExistence type="predicted"/>
<reference evidence="2 3" key="1">
    <citation type="submission" date="2022-10" db="EMBL/GenBank/DDBJ databases">
        <title>Evolutionary Diversification of Methanotrophic Ca. Methanophagales (ANME-1) and Their Expansive Virome.</title>
        <authorList>
            <person name="Laso-Perez R."/>
            <person name="Wu F."/>
            <person name="Cremiere A."/>
            <person name="Speth D.R."/>
            <person name="Magyar J.S."/>
            <person name="Krupovic M."/>
            <person name="Orphan V.J."/>
        </authorList>
    </citation>
    <scope>NUCLEOTIDE SEQUENCE [LARGE SCALE GENOMIC DNA]</scope>
</reference>
<keyword evidence="3" id="KW-1185">Reference proteome</keyword>
<sequence length="224" mass="26119">MPKVPCPVCGKEVEKRALHMHMRTHEKEMRNQMSQNQMERTKVSNPSEMVGEEGERAVERMRGVGKKGLDILNAWDEAYHKLLPDLWCVINNNGDAYITPVLALHINSDGGWIAICDREGKVRKVEDLNGECILCTTRREAEKVLNALRNSEKQQRKEGLLEKFVKRFQGRVQEWKRRRREKVEVRQGITPVNEETVIQLISALREFSAKTEKERRDRGVWDEE</sequence>
<dbReference type="Proteomes" id="UP001156932">
    <property type="component" value="Segment"/>
</dbReference>
<feature type="compositionally biased region" description="Polar residues" evidence="1">
    <location>
        <begin position="31"/>
        <end position="47"/>
    </location>
</feature>
<gene>
    <name evidence="2" type="ORF">NNKAGPMP_00026</name>
</gene>
<evidence type="ECO:0000256" key="1">
    <source>
        <dbReference type="SAM" id="MobiDB-lite"/>
    </source>
</evidence>
<evidence type="ECO:0000313" key="3">
    <source>
        <dbReference type="Proteomes" id="UP001156932"/>
    </source>
</evidence>
<accession>A0A9E8V8E1</accession>
<dbReference type="EMBL" id="OP880254">
    <property type="protein sequence ID" value="WAE39662.1"/>
    <property type="molecule type" value="Genomic_DNA"/>
</dbReference>
<evidence type="ECO:0000313" key="2">
    <source>
        <dbReference type="EMBL" id="WAE39662.1"/>
    </source>
</evidence>
<organism evidence="2 3">
    <name type="scientific">Methanophagales virus GBV303</name>
    <dbReference type="NCBI Taxonomy" id="2986514"/>
    <lineage>
        <taxon>Viruses</taxon>
        <taxon>Viruses incertae sedis</taxon>
        <taxon>Itzamnaviridae</taxon>
        <taxon>Demiitzamnavirus</taxon>
        <taxon>Demiitzamnavirus mexicoense</taxon>
    </lineage>
</organism>
<protein>
    <submittedName>
        <fullName evidence="2">Uncharacterized protein</fullName>
    </submittedName>
</protein>
<feature type="region of interest" description="Disordered" evidence="1">
    <location>
        <begin position="28"/>
        <end position="53"/>
    </location>
</feature>